<keyword evidence="2" id="KW-1185">Reference proteome</keyword>
<dbReference type="Proteomes" id="UP001139485">
    <property type="component" value="Unassembled WGS sequence"/>
</dbReference>
<evidence type="ECO:0000313" key="2">
    <source>
        <dbReference type="Proteomes" id="UP001139485"/>
    </source>
</evidence>
<evidence type="ECO:0000313" key="1">
    <source>
        <dbReference type="EMBL" id="MCM0622535.1"/>
    </source>
</evidence>
<keyword evidence="1" id="KW-0547">Nucleotide-binding</keyword>
<reference evidence="1" key="1">
    <citation type="submission" date="2022-05" db="EMBL/GenBank/DDBJ databases">
        <authorList>
            <person name="Tuo L."/>
        </authorList>
    </citation>
    <scope>NUCLEOTIDE SEQUENCE</scope>
    <source>
        <strain evidence="1">BSK12Z-4</strain>
    </source>
</reference>
<accession>A0A9X2DBA8</accession>
<comment type="caution">
    <text evidence="1">The sequence shown here is derived from an EMBL/GenBank/DDBJ whole genome shotgun (WGS) entry which is preliminary data.</text>
</comment>
<sequence length="832" mass="91876">MSRSIDAAPQSRLALRQIEGNLCFTADEAWAWFVLPTQLWAFRSDGQREQLMLGFADGLSWLAGHRVHVRVTSRPYPTASWARRLDELTTAPLAITGGKPWPDHLVDMQRHLRTQTMAEKEVYLGVRVRSRAPSHRLMSTLLRRPTDIEHARLLPEVERIAEAVALPGLDGRPAAAAEMEWLVRRSSGLGLPSPQDLSPVEQQLWTEEDLATFEDRVEYEAPALGRTVKLTSRTDRTPVERHVAVLSVGRLEEMEAPDPAHEPWLSHTDRLPFPVEWSAQFDVLAGNDARRTIQRKLLVVRDMQKHYAEHDLDEPLALDRQARHAREVEDQMTRGADVASTRIHGWFRIAVAGRTEEECLERARKVVSSYRSRRVTIEHPRGQFGLLREFIPGESVSTVAYRRRLPALYVAAGVPAASSRLGDRRGPYIGYTAGASARAVMFDTHYATEVRETSGLVPVVGGLGAGKSVLLGQIAYSAVRRGIPSIILDPSGPLSRLTQLPDLAAASQHIDLTTAASGTLNPFEVVATPARASFADDDAHREAEVLAAQDRKLLAMDVIKMLLPASVDAMPQTALVVSEAVRSTRGDAAASLWDVVTHLEGMNNPHGKVVADYLRDMAELPLSRLFFPSTQGAAPRLSATLTVLTMPGLVLPPRSVPRDHWSTSEQLAVPLLHLASWFATRAVYGRTMHERKLVALDETHFLGEWSAGRALFSRLGRDSRKWNTCVLAASQNPTDILGMDVANFMSAAFVGRLEDDETARDGLRMLRVPTGVGYERVLSTLSSGRGDSQFREFVMRDVDGNVDKLRIDLTGNPDLLAALNTTAAQRGSEDVA</sequence>
<keyword evidence="1" id="KW-0067">ATP-binding</keyword>
<dbReference type="InterPro" id="IPR027417">
    <property type="entry name" value="P-loop_NTPase"/>
</dbReference>
<name>A0A9X2DBA8_9ACTN</name>
<dbReference type="GO" id="GO:0005524">
    <property type="term" value="F:ATP binding"/>
    <property type="evidence" value="ECO:0007669"/>
    <property type="project" value="UniProtKB-KW"/>
</dbReference>
<dbReference type="EMBL" id="JAMOIL010000038">
    <property type="protein sequence ID" value="MCM0622535.1"/>
    <property type="molecule type" value="Genomic_DNA"/>
</dbReference>
<dbReference type="Gene3D" id="3.40.50.300">
    <property type="entry name" value="P-loop containing nucleotide triphosphate hydrolases"/>
    <property type="match status" value="2"/>
</dbReference>
<proteinExistence type="predicted"/>
<organism evidence="1 2">
    <name type="scientific">Nocardioides bruguierae</name>
    <dbReference type="NCBI Taxonomy" id="2945102"/>
    <lineage>
        <taxon>Bacteria</taxon>
        <taxon>Bacillati</taxon>
        <taxon>Actinomycetota</taxon>
        <taxon>Actinomycetes</taxon>
        <taxon>Propionibacteriales</taxon>
        <taxon>Nocardioidaceae</taxon>
        <taxon>Nocardioides</taxon>
    </lineage>
</organism>
<gene>
    <name evidence="1" type="ORF">M8330_19785</name>
</gene>
<dbReference type="AlphaFoldDB" id="A0A9X2DBA8"/>
<protein>
    <submittedName>
        <fullName evidence="1">ATP-binding protein</fullName>
    </submittedName>
</protein>
<dbReference type="RefSeq" id="WP_250828743.1">
    <property type="nucleotide sequence ID" value="NZ_JAMOIL010000038.1"/>
</dbReference>
<dbReference type="Pfam" id="PF12846">
    <property type="entry name" value="AAA_10"/>
    <property type="match status" value="1"/>
</dbReference>
<dbReference type="SUPFAM" id="SSF52540">
    <property type="entry name" value="P-loop containing nucleoside triphosphate hydrolases"/>
    <property type="match status" value="1"/>
</dbReference>